<dbReference type="InterPro" id="IPR013097">
    <property type="entry name" value="Dabb"/>
</dbReference>
<dbReference type="Pfam" id="PF07876">
    <property type="entry name" value="Dabb"/>
    <property type="match status" value="1"/>
</dbReference>
<proteinExistence type="predicted"/>
<evidence type="ECO:0000259" key="1">
    <source>
        <dbReference type="PROSITE" id="PS51502"/>
    </source>
</evidence>
<evidence type="ECO:0000313" key="3">
    <source>
        <dbReference type="Proteomes" id="UP000247118"/>
    </source>
</evidence>
<sequence>MFKVTSLIHLSDASDHVSAARLTSDLRIAAGRSKVSRSVVERTLPGVRNGGDVLVHLQFERREDWNSSRSEFDHLLGHSAIHHVDQVEYFPGQTGTRRNAHGSVYRSLLLSVADGTDDEVVRRFEDETLRMPAHVRTMTSWQLSRVDNSRGSVPYTHVWEQEFTDLAGLTGPYLAHPVHWGYIDRWFDPECPEVIIRDRVAHSFCNLDAAVIEARATELTA</sequence>
<reference evidence="2 3" key="1">
    <citation type="submission" date="2018-05" db="EMBL/GenBank/DDBJ databases">
        <title>Complete genome sequence of Gordonia terrae NRRL B-16283.</title>
        <authorList>
            <person name="Garlena R.A."/>
            <person name="Russell D.A."/>
            <person name="Hatfull G.F."/>
        </authorList>
    </citation>
    <scope>NUCLEOTIDE SEQUENCE [LARGE SCALE GENOMIC DNA]</scope>
    <source>
        <strain evidence="2 3">NRRL B-16283</strain>
    </source>
</reference>
<dbReference type="Gene3D" id="3.30.70.100">
    <property type="match status" value="1"/>
</dbReference>
<dbReference type="AlphaFoldDB" id="A0AAD0K8S1"/>
<dbReference type="RefSeq" id="WP_004023213.1">
    <property type="nucleotide sequence ID" value="NZ_CABEIC010000002.1"/>
</dbReference>
<dbReference type="GeneID" id="32687060"/>
<dbReference type="SUPFAM" id="SSF54909">
    <property type="entry name" value="Dimeric alpha+beta barrel"/>
    <property type="match status" value="1"/>
</dbReference>
<dbReference type="Proteomes" id="UP000247118">
    <property type="component" value="Chromosome"/>
</dbReference>
<feature type="domain" description="Stress-response A/B barrel" evidence="1">
    <location>
        <begin position="104"/>
        <end position="199"/>
    </location>
</feature>
<dbReference type="PROSITE" id="PS51502">
    <property type="entry name" value="S_R_A_B_BARREL"/>
    <property type="match status" value="1"/>
</dbReference>
<organism evidence="2 3">
    <name type="scientific">Gordonia terrae</name>
    <dbReference type="NCBI Taxonomy" id="2055"/>
    <lineage>
        <taxon>Bacteria</taxon>
        <taxon>Bacillati</taxon>
        <taxon>Actinomycetota</taxon>
        <taxon>Actinomycetes</taxon>
        <taxon>Mycobacteriales</taxon>
        <taxon>Gordoniaceae</taxon>
        <taxon>Gordonia</taxon>
    </lineage>
</organism>
<dbReference type="KEGG" id="gta:BCM27_04780"/>
<dbReference type="InterPro" id="IPR011008">
    <property type="entry name" value="Dimeric_a/b-barrel"/>
</dbReference>
<gene>
    <name evidence="2" type="ORF">DLJ61_04820</name>
</gene>
<protein>
    <submittedName>
        <fullName evidence="2">Dabb family protein</fullName>
    </submittedName>
</protein>
<accession>A0AAD0K8S1</accession>
<evidence type="ECO:0000313" key="2">
    <source>
        <dbReference type="EMBL" id="AWO82954.1"/>
    </source>
</evidence>
<dbReference type="SMART" id="SM00886">
    <property type="entry name" value="Dabb"/>
    <property type="match status" value="1"/>
</dbReference>
<name>A0AAD0K8S1_9ACTN</name>
<dbReference type="EMBL" id="CP029604">
    <property type="protein sequence ID" value="AWO82954.1"/>
    <property type="molecule type" value="Genomic_DNA"/>
</dbReference>